<comment type="caution">
    <text evidence="5">The sequence shown here is derived from an EMBL/GenBank/DDBJ whole genome shotgun (WGS) entry which is preliminary data.</text>
</comment>
<protein>
    <submittedName>
        <fullName evidence="5">Chromosome partitioning protein</fullName>
    </submittedName>
</protein>
<evidence type="ECO:0000313" key="5">
    <source>
        <dbReference type="EMBL" id="GCE00447.1"/>
    </source>
</evidence>
<organism evidence="5 6">
    <name type="scientific">Embleya hyalina</name>
    <dbReference type="NCBI Taxonomy" id="516124"/>
    <lineage>
        <taxon>Bacteria</taxon>
        <taxon>Bacillati</taxon>
        <taxon>Actinomycetota</taxon>
        <taxon>Actinomycetes</taxon>
        <taxon>Kitasatosporales</taxon>
        <taxon>Streptomycetaceae</taxon>
        <taxon>Embleya</taxon>
    </lineage>
</organism>
<feature type="compositionally biased region" description="Low complexity" evidence="3">
    <location>
        <begin position="7"/>
        <end position="22"/>
    </location>
</feature>
<dbReference type="Gene3D" id="3.40.50.300">
    <property type="entry name" value="P-loop containing nucleotide triphosphate hydrolases"/>
    <property type="match status" value="1"/>
</dbReference>
<evidence type="ECO:0000256" key="1">
    <source>
        <dbReference type="ARBA" id="ARBA00006976"/>
    </source>
</evidence>
<proteinExistence type="inferred from homology"/>
<feature type="domain" description="AAA" evidence="4">
    <location>
        <begin position="141"/>
        <end position="316"/>
    </location>
</feature>
<dbReference type="PANTHER" id="PTHR13696">
    <property type="entry name" value="P-LOOP CONTAINING NUCLEOSIDE TRIPHOSPHATE HYDROLASE"/>
    <property type="match status" value="1"/>
</dbReference>
<evidence type="ECO:0000256" key="3">
    <source>
        <dbReference type="SAM" id="MobiDB-lite"/>
    </source>
</evidence>
<dbReference type="SUPFAM" id="SSF52540">
    <property type="entry name" value="P-loop containing nucleoside triphosphate hydrolases"/>
    <property type="match status" value="1"/>
</dbReference>
<evidence type="ECO:0000313" key="6">
    <source>
        <dbReference type="Proteomes" id="UP000286931"/>
    </source>
</evidence>
<dbReference type="Proteomes" id="UP000286931">
    <property type="component" value="Unassembled WGS sequence"/>
</dbReference>
<evidence type="ECO:0000259" key="4">
    <source>
        <dbReference type="Pfam" id="PF13614"/>
    </source>
</evidence>
<feature type="region of interest" description="Disordered" evidence="3">
    <location>
        <begin position="1"/>
        <end position="65"/>
    </location>
</feature>
<evidence type="ECO:0000256" key="2">
    <source>
        <dbReference type="ARBA" id="ARBA00059092"/>
    </source>
</evidence>
<dbReference type="InterPro" id="IPR025669">
    <property type="entry name" value="AAA_dom"/>
</dbReference>
<dbReference type="FunFam" id="3.40.50.300:FF:000285">
    <property type="entry name" value="Sporulation initiation inhibitor Soj"/>
    <property type="match status" value="1"/>
</dbReference>
<comment type="function">
    <text evidence="2">May play a role in septum formation.</text>
</comment>
<dbReference type="InterPro" id="IPR027417">
    <property type="entry name" value="P-loop_NTPase"/>
</dbReference>
<accession>A0A401Z0U1</accession>
<comment type="similarity">
    <text evidence="1">Belongs to the ParA family.</text>
</comment>
<reference evidence="5 6" key="1">
    <citation type="submission" date="2018-12" db="EMBL/GenBank/DDBJ databases">
        <title>Draft genome sequence of Embleya hyalina NBRC 13850T.</title>
        <authorList>
            <person name="Komaki H."/>
            <person name="Hosoyama A."/>
            <person name="Kimura A."/>
            <person name="Ichikawa N."/>
            <person name="Tamura T."/>
        </authorList>
    </citation>
    <scope>NUCLEOTIDE SEQUENCE [LARGE SCALE GENOMIC DNA]</scope>
    <source>
        <strain evidence="5 6">NBRC 13850</strain>
    </source>
</reference>
<name>A0A401Z0U1_9ACTN</name>
<dbReference type="EMBL" id="BIFH01000039">
    <property type="protein sequence ID" value="GCE00447.1"/>
    <property type="molecule type" value="Genomic_DNA"/>
</dbReference>
<dbReference type="InterPro" id="IPR050678">
    <property type="entry name" value="DNA_Partitioning_ATPase"/>
</dbReference>
<dbReference type="PANTHER" id="PTHR13696:SF99">
    <property type="entry name" value="COBYRINIC ACID AC-DIAMIDE SYNTHASE"/>
    <property type="match status" value="1"/>
</dbReference>
<dbReference type="CDD" id="cd02042">
    <property type="entry name" value="ParAB_family"/>
    <property type="match status" value="1"/>
</dbReference>
<keyword evidence="6" id="KW-1185">Reference proteome</keyword>
<dbReference type="Pfam" id="PF13614">
    <property type="entry name" value="AAA_31"/>
    <property type="match status" value="1"/>
</dbReference>
<dbReference type="AlphaFoldDB" id="A0A401Z0U1"/>
<gene>
    <name evidence="5" type="ORF">EHYA_08172</name>
</gene>
<sequence>MNESTFAPGGAQPGAAPGRAAPTTSSYGPADGPQDQQGTRTDAAVQAGHTGPAGQAGPDGLDGPDAHEYAYDMYYYDDELRYAEELRGGPFDPDADYEPDPEYAATLAPDAATQRRERVGPTGRALPYFPIPAPVSEHGPAKIIAMCNQKGGVGKTTSTINLGAALAEYGRRVLLVDFDPQGALSVGLGVNPMELELTVYNLLMESHLSADDVLLKTIIPGMDLLPSNIDLSAAEVQLVTEVARETTLSRAIRPLVNDYDYIIIDCQPSLGLLTVNALTAANSVIVPLECEFFALRGVALLTETIEKVHERLNPDLVLDGILATMYDVRTVHGREVLARVTEAFGDQVFHTVIGRTVRFPETTVAGEPITTYASNSVGAAAYRQLAREVLARCRAE</sequence>